<keyword evidence="6" id="KW-1185">Reference proteome</keyword>
<sequence>MKKKSSSSFWRYLYGKNVIKAYIEKIDNNHSHDVEILLSDKNKYKDIKILADKKNIPILYCKKEELDRFFGHDKHRGLLLKVPSSDRPSLKDVLPFPENSVVVILDHIEDPHNIGAIIRTCDKFDIAAVIVPSRRAAVDSPVISKVSSGADAFVPLIVENNLSRVIDILKEDGFWIYGADMCGDSLSGVSFSGKICLVMGSEGNGLSRLVREKCDYMVSIPSGGNIDSFNVSVATGILLYEIVRQQGKFD</sequence>
<dbReference type="PANTHER" id="PTHR46429">
    <property type="entry name" value="23S RRNA (GUANOSINE-2'-O-)-METHYLTRANSFERASE RLMB"/>
    <property type="match status" value="1"/>
</dbReference>
<keyword evidence="1" id="KW-0489">Methyltransferase</keyword>
<protein>
    <submittedName>
        <fullName evidence="5">23S rRNA (Guanosine(2251)-2'-O)-methyltransferase RlmB</fullName>
    </submittedName>
</protein>
<dbReference type="InterPro" id="IPR029028">
    <property type="entry name" value="Alpha/beta_knot_MTases"/>
</dbReference>
<dbReference type="InterPro" id="IPR013123">
    <property type="entry name" value="SpoU_subst-bd"/>
</dbReference>
<accession>A0ABU9UDR7</accession>
<dbReference type="Gene3D" id="3.30.1330.30">
    <property type="match status" value="1"/>
</dbReference>
<dbReference type="InterPro" id="IPR029026">
    <property type="entry name" value="tRNA_m1G_MTases_N"/>
</dbReference>
<dbReference type="Proteomes" id="UP001466331">
    <property type="component" value="Unassembled WGS sequence"/>
</dbReference>
<keyword evidence="2" id="KW-0808">Transferase</keyword>
<dbReference type="CDD" id="cd18103">
    <property type="entry name" value="SpoU-like_RlmB"/>
    <property type="match status" value="1"/>
</dbReference>
<dbReference type="Pfam" id="PF00588">
    <property type="entry name" value="SpoU_methylase"/>
    <property type="match status" value="1"/>
</dbReference>
<organism evidence="5 6">
    <name type="scientific">Rarispira pelagica</name>
    <dbReference type="NCBI Taxonomy" id="3141764"/>
    <lineage>
        <taxon>Bacteria</taxon>
        <taxon>Pseudomonadati</taxon>
        <taxon>Spirochaetota</taxon>
        <taxon>Spirochaetia</taxon>
        <taxon>Winmispirales</taxon>
        <taxon>Winmispiraceae</taxon>
        <taxon>Rarispira</taxon>
    </lineage>
</organism>
<dbReference type="Pfam" id="PF08032">
    <property type="entry name" value="SpoU_sub_bind"/>
    <property type="match status" value="1"/>
</dbReference>
<evidence type="ECO:0000256" key="1">
    <source>
        <dbReference type="ARBA" id="ARBA00022603"/>
    </source>
</evidence>
<dbReference type="RefSeq" id="WP_420070267.1">
    <property type="nucleotide sequence ID" value="NZ_JBCHKQ010000005.1"/>
</dbReference>
<comment type="caution">
    <text evidence="5">The sequence shown here is derived from an EMBL/GenBank/DDBJ whole genome shotgun (WGS) entry which is preliminary data.</text>
</comment>
<dbReference type="InterPro" id="IPR004441">
    <property type="entry name" value="rRNA_MeTrfase_TrmH"/>
</dbReference>
<dbReference type="Gene3D" id="3.40.1280.10">
    <property type="match status" value="1"/>
</dbReference>
<dbReference type="InterPro" id="IPR001537">
    <property type="entry name" value="SpoU_MeTrfase"/>
</dbReference>
<reference evidence="5 6" key="1">
    <citation type="submission" date="2024-03" db="EMBL/GenBank/DDBJ databases">
        <title>Ignisphaera cupida sp. nov., a hyperthermophilic hydrolytic archaeon from a hot spring of Kamchatka, and proposal of Ignisphaeraceae fam. nov.</title>
        <authorList>
            <person name="Podosokorskaya O.A."/>
            <person name="Elcheninov A.G."/>
            <person name="Maltseva A.I."/>
            <person name="Zayulina K.S."/>
            <person name="Novikov A."/>
            <person name="Merkel A.Y."/>
        </authorList>
    </citation>
    <scope>NUCLEOTIDE SEQUENCE [LARGE SCALE GENOMIC DNA]</scope>
    <source>
        <strain evidence="5 6">38H-sp</strain>
    </source>
</reference>
<proteinExistence type="predicted"/>
<dbReference type="PANTHER" id="PTHR46429:SF1">
    <property type="entry name" value="23S RRNA (GUANOSINE-2'-O-)-METHYLTRANSFERASE RLMB"/>
    <property type="match status" value="1"/>
</dbReference>
<dbReference type="NCBIfam" id="TIGR00186">
    <property type="entry name" value="rRNA_methyl_3"/>
    <property type="match status" value="1"/>
</dbReference>
<dbReference type="SUPFAM" id="SSF75217">
    <property type="entry name" value="alpha/beta knot"/>
    <property type="match status" value="1"/>
</dbReference>
<name>A0ABU9UDR7_9SPIR</name>
<evidence type="ECO:0000313" key="6">
    <source>
        <dbReference type="Proteomes" id="UP001466331"/>
    </source>
</evidence>
<evidence type="ECO:0000313" key="5">
    <source>
        <dbReference type="EMBL" id="MEM5948817.1"/>
    </source>
</evidence>
<dbReference type="InterPro" id="IPR029064">
    <property type="entry name" value="Ribosomal_eL30-like_sf"/>
</dbReference>
<feature type="domain" description="tRNA/rRNA methyltransferase SpoU type" evidence="3">
    <location>
        <begin position="101"/>
        <end position="240"/>
    </location>
</feature>
<evidence type="ECO:0000259" key="3">
    <source>
        <dbReference type="Pfam" id="PF00588"/>
    </source>
</evidence>
<evidence type="ECO:0000259" key="4">
    <source>
        <dbReference type="Pfam" id="PF08032"/>
    </source>
</evidence>
<evidence type="ECO:0000256" key="2">
    <source>
        <dbReference type="ARBA" id="ARBA00022679"/>
    </source>
</evidence>
<dbReference type="EMBL" id="JBCHKQ010000005">
    <property type="protein sequence ID" value="MEM5948817.1"/>
    <property type="molecule type" value="Genomic_DNA"/>
</dbReference>
<feature type="domain" description="RNA 2-O ribose methyltransferase substrate binding" evidence="4">
    <location>
        <begin position="12"/>
        <end position="85"/>
    </location>
</feature>
<gene>
    <name evidence="5" type="primary">rlmB</name>
    <name evidence="5" type="ORF">WKV44_09725</name>
</gene>
<dbReference type="SUPFAM" id="SSF55315">
    <property type="entry name" value="L30e-like"/>
    <property type="match status" value="1"/>
</dbReference>